<organism evidence="1">
    <name type="scientific">bioreactor metagenome</name>
    <dbReference type="NCBI Taxonomy" id="1076179"/>
    <lineage>
        <taxon>unclassified sequences</taxon>
        <taxon>metagenomes</taxon>
        <taxon>ecological metagenomes</taxon>
    </lineage>
</organism>
<reference evidence="1" key="1">
    <citation type="submission" date="2019-08" db="EMBL/GenBank/DDBJ databases">
        <authorList>
            <person name="Kucharzyk K."/>
            <person name="Murdoch R.W."/>
            <person name="Higgins S."/>
            <person name="Loffler F."/>
        </authorList>
    </citation>
    <scope>NUCLEOTIDE SEQUENCE</scope>
</reference>
<gene>
    <name evidence="1" type="ORF">SDC9_197576</name>
</gene>
<proteinExistence type="predicted"/>
<dbReference type="AlphaFoldDB" id="A0A645IGH9"/>
<sequence length="62" mass="6566">MADSMDRGSGANVAGGMGFTEAEQQKITETEKLITAKAADGIVRSNKYLAIDSKFKLTGQTL</sequence>
<evidence type="ECO:0000313" key="1">
    <source>
        <dbReference type="EMBL" id="MPN49952.1"/>
    </source>
</evidence>
<accession>A0A645IGH9</accession>
<name>A0A645IGH9_9ZZZZ</name>
<protein>
    <submittedName>
        <fullName evidence="1">Uncharacterized protein</fullName>
    </submittedName>
</protein>
<comment type="caution">
    <text evidence="1">The sequence shown here is derived from an EMBL/GenBank/DDBJ whole genome shotgun (WGS) entry which is preliminary data.</text>
</comment>
<dbReference type="EMBL" id="VSSQ01113671">
    <property type="protein sequence ID" value="MPN49952.1"/>
    <property type="molecule type" value="Genomic_DNA"/>
</dbReference>